<gene>
    <name evidence="7" type="ORF">RJ641_017994</name>
</gene>
<feature type="domain" description="O-methyltransferase C-terminal" evidence="5">
    <location>
        <begin position="301"/>
        <end position="384"/>
    </location>
</feature>
<dbReference type="InterPro" id="IPR016461">
    <property type="entry name" value="COMT-like"/>
</dbReference>
<dbReference type="PANTHER" id="PTHR11746">
    <property type="entry name" value="O-METHYLTRANSFERASE"/>
    <property type="match status" value="1"/>
</dbReference>
<dbReference type="InterPro" id="IPR012967">
    <property type="entry name" value="COMT_dimerisation"/>
</dbReference>
<organism evidence="7 8">
    <name type="scientific">Dillenia turbinata</name>
    <dbReference type="NCBI Taxonomy" id="194707"/>
    <lineage>
        <taxon>Eukaryota</taxon>
        <taxon>Viridiplantae</taxon>
        <taxon>Streptophyta</taxon>
        <taxon>Embryophyta</taxon>
        <taxon>Tracheophyta</taxon>
        <taxon>Spermatophyta</taxon>
        <taxon>Magnoliopsida</taxon>
        <taxon>eudicotyledons</taxon>
        <taxon>Gunneridae</taxon>
        <taxon>Pentapetalae</taxon>
        <taxon>Dilleniales</taxon>
        <taxon>Dilleniaceae</taxon>
        <taxon>Dillenia</taxon>
    </lineage>
</organism>
<dbReference type="InterPro" id="IPR036388">
    <property type="entry name" value="WH-like_DNA-bd_sf"/>
</dbReference>
<dbReference type="GO" id="GO:0008171">
    <property type="term" value="F:O-methyltransferase activity"/>
    <property type="evidence" value="ECO:0007669"/>
    <property type="project" value="InterPro"/>
</dbReference>
<dbReference type="EMBL" id="JBAMMX010000023">
    <property type="protein sequence ID" value="KAK6917243.1"/>
    <property type="molecule type" value="Genomic_DNA"/>
</dbReference>
<dbReference type="PIRSF" id="PIRSF005739">
    <property type="entry name" value="O-mtase"/>
    <property type="match status" value="1"/>
</dbReference>
<name>A0AAN8UI42_9MAGN</name>
<evidence type="ECO:0000256" key="4">
    <source>
        <dbReference type="PIRSR" id="PIRSR005739-1"/>
    </source>
</evidence>
<keyword evidence="1 7" id="KW-0489">Methyltransferase</keyword>
<evidence type="ECO:0000313" key="8">
    <source>
        <dbReference type="Proteomes" id="UP001370490"/>
    </source>
</evidence>
<dbReference type="InterPro" id="IPR036390">
    <property type="entry name" value="WH_DNA-bd_sf"/>
</dbReference>
<dbReference type="InterPro" id="IPR001077">
    <property type="entry name" value="COMT_C"/>
</dbReference>
<evidence type="ECO:0000259" key="5">
    <source>
        <dbReference type="Pfam" id="PF00891"/>
    </source>
</evidence>
<comment type="caution">
    <text evidence="7">The sequence shown here is derived from an EMBL/GenBank/DDBJ whole genome shotgun (WGS) entry which is preliminary data.</text>
</comment>
<evidence type="ECO:0000256" key="2">
    <source>
        <dbReference type="ARBA" id="ARBA00022679"/>
    </source>
</evidence>
<dbReference type="Pfam" id="PF00891">
    <property type="entry name" value="Methyltransf_2"/>
    <property type="match status" value="2"/>
</dbReference>
<accession>A0AAN8UI42</accession>
<keyword evidence="8" id="KW-1185">Reference proteome</keyword>
<dbReference type="Gene3D" id="3.40.50.150">
    <property type="entry name" value="Vaccinia Virus protein VP39"/>
    <property type="match status" value="1"/>
</dbReference>
<dbReference type="Pfam" id="PF08100">
    <property type="entry name" value="Dimerisation"/>
    <property type="match status" value="1"/>
</dbReference>
<feature type="domain" description="O-methyltransferase dimerisation" evidence="6">
    <location>
        <begin position="14"/>
        <end position="110"/>
    </location>
</feature>
<dbReference type="FunFam" id="1.10.10.10:FF:000357">
    <property type="entry name" value="Caffeic acid 3-O-methyltransferase"/>
    <property type="match status" value="1"/>
</dbReference>
<evidence type="ECO:0000313" key="7">
    <source>
        <dbReference type="EMBL" id="KAK6917243.1"/>
    </source>
</evidence>
<dbReference type="GO" id="GO:0046983">
    <property type="term" value="F:protein dimerization activity"/>
    <property type="evidence" value="ECO:0007669"/>
    <property type="project" value="InterPro"/>
</dbReference>
<protein>
    <submittedName>
        <fullName evidence="7">Plant methyltransferase dimerization</fullName>
    </submittedName>
</protein>
<dbReference type="SUPFAM" id="SSF46785">
    <property type="entry name" value="Winged helix' DNA-binding domain"/>
    <property type="match status" value="1"/>
</dbReference>
<evidence type="ECO:0000256" key="3">
    <source>
        <dbReference type="ARBA" id="ARBA00022691"/>
    </source>
</evidence>
<dbReference type="InterPro" id="IPR029063">
    <property type="entry name" value="SAM-dependent_MTases_sf"/>
</dbReference>
<feature type="active site" description="Proton acceptor" evidence="4">
    <location>
        <position position="309"/>
    </location>
</feature>
<keyword evidence="2" id="KW-0808">Transferase</keyword>
<dbReference type="PROSITE" id="PS51683">
    <property type="entry name" value="SAM_OMT_II"/>
    <property type="match status" value="1"/>
</dbReference>
<dbReference type="SUPFAM" id="SSF53335">
    <property type="entry name" value="S-adenosyl-L-methionine-dependent methyltransferases"/>
    <property type="match status" value="2"/>
</dbReference>
<dbReference type="GO" id="GO:0032259">
    <property type="term" value="P:methylation"/>
    <property type="evidence" value="ECO:0007669"/>
    <property type="project" value="UniProtKB-KW"/>
</dbReference>
<evidence type="ECO:0000256" key="1">
    <source>
        <dbReference type="ARBA" id="ARBA00022603"/>
    </source>
</evidence>
<reference evidence="7 8" key="1">
    <citation type="submission" date="2023-12" db="EMBL/GenBank/DDBJ databases">
        <title>A high-quality genome assembly for Dillenia turbinata (Dilleniales).</title>
        <authorList>
            <person name="Chanderbali A."/>
        </authorList>
    </citation>
    <scope>NUCLEOTIDE SEQUENCE [LARGE SCALE GENOMIC DNA]</scope>
    <source>
        <strain evidence="7">LSX21</strain>
        <tissue evidence="7">Leaf</tissue>
    </source>
</reference>
<dbReference type="Proteomes" id="UP001370490">
    <property type="component" value="Unassembled WGS sequence"/>
</dbReference>
<dbReference type="Gene3D" id="1.10.10.10">
    <property type="entry name" value="Winged helix-like DNA-binding domain superfamily/Winged helix DNA-binding domain"/>
    <property type="match status" value="1"/>
</dbReference>
<keyword evidence="3" id="KW-0949">S-adenosyl-L-methionine</keyword>
<dbReference type="AlphaFoldDB" id="A0AAN8UI42"/>
<evidence type="ECO:0000259" key="6">
    <source>
        <dbReference type="Pfam" id="PF08100"/>
    </source>
</evidence>
<sequence>MSTEENEIFAHAMSMVNCFSLPTVFTTAMELNVFKIINELSKDDGGGGGASPLEISSRLQTENPEAASMVDRMLHLLANYSLLTCSVRTSEGGLVERVYGIGPVSKFFLTEQDGGSLAYLSFLNSHAAHAKARSSLKDAVLEGGVPFEKAHADIDPRFSSIFNKAMASHSIIILKKILETYKGFEGLNSLVDVGGGDGSTLNMIINKYPSIRGINYDLPHVIQHLLPSLGIENIEGNMFEAVPKGDAVLLKFFSSKKRCGASMAGSELFQKWSNFRDSPTFLSTSVLYEEICGSWATLLKLIELQSICHNWNDEQCVTLLKNCYKALPETGKVIIIDPLMPEAAETNFTGKLVAELDITMLISLGGRERTEREFAALSKAAGFSCLKVVSCVYAHSILDVHK</sequence>
<feature type="domain" description="O-methyltransferase C-terminal" evidence="5">
    <location>
        <begin position="135"/>
        <end position="251"/>
    </location>
</feature>
<proteinExistence type="predicted"/>